<evidence type="ECO:0000256" key="10">
    <source>
        <dbReference type="ARBA" id="ARBA00022833"/>
    </source>
</evidence>
<feature type="binding site" evidence="20">
    <location>
        <position position="198"/>
    </location>
    <ligand>
        <name>Ca(2+)</name>
        <dbReference type="ChEBI" id="CHEBI:29108"/>
        <label>1</label>
    </ligand>
</feature>
<organism evidence="26 27">
    <name type="scientific">Tachysurus vachellii</name>
    <name type="common">Darkbarbel catfish</name>
    <name type="synonym">Pelteobagrus vachellii</name>
    <dbReference type="NCBI Taxonomy" id="175792"/>
    <lineage>
        <taxon>Eukaryota</taxon>
        <taxon>Metazoa</taxon>
        <taxon>Chordata</taxon>
        <taxon>Craniata</taxon>
        <taxon>Vertebrata</taxon>
        <taxon>Euteleostomi</taxon>
        <taxon>Actinopterygii</taxon>
        <taxon>Neopterygii</taxon>
        <taxon>Teleostei</taxon>
        <taxon>Ostariophysi</taxon>
        <taxon>Siluriformes</taxon>
        <taxon>Bagridae</taxon>
        <taxon>Tachysurus</taxon>
    </lineage>
</organism>
<evidence type="ECO:0000256" key="11">
    <source>
        <dbReference type="ARBA" id="ARBA00022837"/>
    </source>
</evidence>
<feature type="binding site" evidence="20">
    <location>
        <position position="290"/>
    </location>
    <ligand>
        <name>Ca(2+)</name>
        <dbReference type="ChEBI" id="CHEBI:29108"/>
        <label>4</label>
    </ligand>
</feature>
<feature type="binding site" evidence="19">
    <location>
        <position position="228"/>
    </location>
    <ligand>
        <name>Zn(2+)</name>
        <dbReference type="ChEBI" id="CHEBI:29105"/>
        <label>2</label>
        <note>catalytic</note>
    </ligand>
</feature>
<dbReference type="PROSITE" id="PS51642">
    <property type="entry name" value="HEMOPEXIN_2"/>
    <property type="match status" value="3"/>
</dbReference>
<dbReference type="PROSITE" id="PS00024">
    <property type="entry name" value="HEMOPEXIN"/>
    <property type="match status" value="1"/>
</dbReference>
<dbReference type="AlphaFoldDB" id="A0AA88LSD1"/>
<keyword evidence="11 20" id="KW-0106">Calcium</keyword>
<evidence type="ECO:0000313" key="27">
    <source>
        <dbReference type="Proteomes" id="UP001187315"/>
    </source>
</evidence>
<evidence type="ECO:0000256" key="1">
    <source>
        <dbReference type="ARBA" id="ARBA00004498"/>
    </source>
</evidence>
<feature type="binding site" evidence="20">
    <location>
        <position position="157"/>
    </location>
    <ligand>
        <name>Ca(2+)</name>
        <dbReference type="ChEBI" id="CHEBI:29108"/>
        <label>2</label>
    </ligand>
</feature>
<dbReference type="GO" id="GO:0031012">
    <property type="term" value="C:extracellular matrix"/>
    <property type="evidence" value="ECO:0007669"/>
    <property type="project" value="InterPro"/>
</dbReference>
<dbReference type="SUPFAM" id="SSF55486">
    <property type="entry name" value="Metalloproteases ('zincins'), catalytic domain"/>
    <property type="match status" value="1"/>
</dbReference>
<keyword evidence="4" id="KW-0272">Extracellular matrix</keyword>
<dbReference type="InterPro" id="IPR018486">
    <property type="entry name" value="Hemopexin_CS"/>
</dbReference>
<feature type="repeat" description="Hemopexin" evidence="23">
    <location>
        <begin position="330"/>
        <end position="374"/>
    </location>
</feature>
<protein>
    <recommendedName>
        <fullName evidence="17">interstitial collagenase</fullName>
        <ecNumber evidence="17">3.4.24.7</ecNumber>
    </recommendedName>
</protein>
<evidence type="ECO:0000256" key="9">
    <source>
        <dbReference type="ARBA" id="ARBA00022801"/>
    </source>
</evidence>
<feature type="signal peptide" evidence="24">
    <location>
        <begin position="1"/>
        <end position="19"/>
    </location>
</feature>
<comment type="similarity">
    <text evidence="2">Belongs to the peptidase M10A family.</text>
</comment>
<evidence type="ECO:0000313" key="26">
    <source>
        <dbReference type="EMBL" id="KAK2823162.1"/>
    </source>
</evidence>
<dbReference type="EC" id="3.4.24.7" evidence="17"/>
<dbReference type="FunFam" id="2.110.10.10:FF:000002">
    <property type="entry name" value="Matrix metallopeptidase 3"/>
    <property type="match status" value="1"/>
</dbReference>
<keyword evidence="8" id="KW-0677">Repeat</keyword>
<feature type="binding site" evidence="20">
    <location>
        <position position="334"/>
    </location>
    <ligand>
        <name>Ca(2+)</name>
        <dbReference type="ChEBI" id="CHEBI:29108"/>
        <label>4</label>
    </ligand>
</feature>
<comment type="cofactor">
    <cofactor evidence="20">
        <name>Ca(2+)</name>
        <dbReference type="ChEBI" id="CHEBI:29108"/>
    </cofactor>
    <text evidence="20">Can bind about 5 Ca(2+) ions per subunit.</text>
</comment>
<feature type="active site" evidence="18">
    <location>
        <position position="219"/>
    </location>
</feature>
<evidence type="ECO:0000256" key="12">
    <source>
        <dbReference type="ARBA" id="ARBA00023049"/>
    </source>
</evidence>
<evidence type="ECO:0000256" key="3">
    <source>
        <dbReference type="ARBA" id="ARBA00022525"/>
    </source>
</evidence>
<feature type="binding site" evidence="20">
    <location>
        <position position="175"/>
    </location>
    <ligand>
        <name>Ca(2+)</name>
        <dbReference type="ChEBI" id="CHEBI:29108"/>
        <label>3</label>
    </ligand>
</feature>
<dbReference type="GO" id="GO:0008270">
    <property type="term" value="F:zinc ion binding"/>
    <property type="evidence" value="ECO:0007669"/>
    <property type="project" value="InterPro"/>
</dbReference>
<feature type="binding site" evidence="20">
    <location>
        <position position="200"/>
    </location>
    <ligand>
        <name>Ca(2+)</name>
        <dbReference type="ChEBI" id="CHEBI:29108"/>
        <label>3</label>
    </ligand>
</feature>
<dbReference type="PANTHER" id="PTHR10201:SF151">
    <property type="entry name" value="INTERSTITIAL COLLAGENASE"/>
    <property type="match status" value="1"/>
</dbReference>
<evidence type="ECO:0000256" key="23">
    <source>
        <dbReference type="PROSITE-ProRule" id="PRU01011"/>
    </source>
</evidence>
<evidence type="ECO:0000256" key="20">
    <source>
        <dbReference type="PIRSR" id="PIRSR621190-2"/>
    </source>
</evidence>
<keyword evidence="10 19" id="KW-0862">Zinc</keyword>
<dbReference type="GO" id="GO:0030198">
    <property type="term" value="P:extracellular matrix organization"/>
    <property type="evidence" value="ECO:0007669"/>
    <property type="project" value="TreeGrafter"/>
</dbReference>
<dbReference type="InterPro" id="IPR036375">
    <property type="entry name" value="Hemopexin-like_dom_sf"/>
</dbReference>
<dbReference type="Proteomes" id="UP001187315">
    <property type="component" value="Unassembled WGS sequence"/>
</dbReference>
<dbReference type="FunFam" id="3.40.390.10:FF:000007">
    <property type="entry name" value="Collagenase 3"/>
    <property type="match status" value="1"/>
</dbReference>
<dbReference type="Pfam" id="PF00413">
    <property type="entry name" value="Peptidase_M10"/>
    <property type="match status" value="1"/>
</dbReference>
<feature type="binding site" evidence="20">
    <location>
        <position position="382"/>
    </location>
    <ligand>
        <name>Ca(2+)</name>
        <dbReference type="ChEBI" id="CHEBI:29108"/>
        <label>5</label>
    </ligand>
</feature>
<dbReference type="GO" id="GO:0006508">
    <property type="term" value="P:proteolysis"/>
    <property type="evidence" value="ECO:0007669"/>
    <property type="project" value="UniProtKB-KW"/>
</dbReference>
<dbReference type="InterPro" id="IPR021190">
    <property type="entry name" value="Pept_M10A"/>
</dbReference>
<dbReference type="SUPFAM" id="SSF47090">
    <property type="entry name" value="PGBD-like"/>
    <property type="match status" value="1"/>
</dbReference>
<keyword evidence="6 19" id="KW-0479">Metal-binding</keyword>
<keyword evidence="7 24" id="KW-0732">Signal</keyword>
<keyword evidence="12" id="KW-0482">Metalloprotease</keyword>
<dbReference type="GO" id="GO:0030574">
    <property type="term" value="P:collagen catabolic process"/>
    <property type="evidence" value="ECO:0007669"/>
    <property type="project" value="UniProtKB-KW"/>
</dbReference>
<dbReference type="Gene3D" id="2.110.10.10">
    <property type="entry name" value="Hemopexin-like domain"/>
    <property type="match status" value="1"/>
</dbReference>
<feature type="binding site" evidence="19">
    <location>
        <position position="222"/>
    </location>
    <ligand>
        <name>Zn(2+)</name>
        <dbReference type="ChEBI" id="CHEBI:29105"/>
        <label>2</label>
        <note>catalytic</note>
    </ligand>
</feature>
<dbReference type="InterPro" id="IPR018487">
    <property type="entry name" value="Hemopexin-like_repeat"/>
</dbReference>
<keyword evidence="15 21" id="KW-1015">Disulfide bond</keyword>
<evidence type="ECO:0000256" key="5">
    <source>
        <dbReference type="ARBA" id="ARBA00022670"/>
    </source>
</evidence>
<dbReference type="PANTHER" id="PTHR10201">
    <property type="entry name" value="MATRIX METALLOPROTEINASE"/>
    <property type="match status" value="1"/>
</dbReference>
<keyword evidence="9" id="KW-0378">Hydrolase</keyword>
<dbReference type="PIRSF" id="PIRSF001191">
    <property type="entry name" value="Peptidase_M10A_matrix"/>
    <property type="match status" value="1"/>
</dbReference>
<comment type="catalytic activity">
    <reaction evidence="16">
        <text>Cleavage of the triple helix of collagen at about three-quarters of the length of the molecule from the N-terminus, at 775-Gly-|-Ile-776 in the alpha1(I) chain. Cleaves synthetic substrates and alpha-macroglobulins at bonds where P1' is a hydrophobic residue.</text>
        <dbReference type="EC" id="3.4.24.7"/>
    </reaction>
</comment>
<dbReference type="PROSITE" id="PS00546">
    <property type="entry name" value="CYSTEINE_SWITCH"/>
    <property type="match status" value="1"/>
</dbReference>
<dbReference type="SUPFAM" id="SSF50923">
    <property type="entry name" value="Hemopexin-like domain"/>
    <property type="match status" value="1"/>
</dbReference>
<evidence type="ECO:0000256" key="15">
    <source>
        <dbReference type="ARBA" id="ARBA00023157"/>
    </source>
</evidence>
<keyword evidence="27" id="KW-1185">Reference proteome</keyword>
<dbReference type="EMBL" id="JAVHJS010000021">
    <property type="protein sequence ID" value="KAK2823162.1"/>
    <property type="molecule type" value="Genomic_DNA"/>
</dbReference>
<dbReference type="SMART" id="SM00120">
    <property type="entry name" value="HX"/>
    <property type="match status" value="4"/>
</dbReference>
<feature type="binding site" evidence="20">
    <location>
        <position position="182"/>
    </location>
    <ligand>
        <name>Zn(2+)</name>
        <dbReference type="ChEBI" id="CHEBI:29105"/>
        <label>1</label>
    </ligand>
</feature>
<keyword evidence="3" id="KW-0964">Secreted</keyword>
<evidence type="ECO:0000256" key="22">
    <source>
        <dbReference type="PIRSR" id="PIRSR621190-5"/>
    </source>
</evidence>
<dbReference type="InterPro" id="IPR001818">
    <property type="entry name" value="Pept_M10_metallopeptidase"/>
</dbReference>
<proteinExistence type="inferred from homology"/>
<feature type="binding site" evidence="20">
    <location>
        <position position="195"/>
    </location>
    <ligand>
        <name>Zn(2+)</name>
        <dbReference type="ChEBI" id="CHEBI:29105"/>
        <label>1</label>
    </ligand>
</feature>
<feature type="repeat" description="Hemopexin" evidence="23">
    <location>
        <begin position="376"/>
        <end position="424"/>
    </location>
</feature>
<dbReference type="PRINTS" id="PR00138">
    <property type="entry name" value="MATRIXIN"/>
</dbReference>
<keyword evidence="5" id="KW-0645">Protease</keyword>
<evidence type="ECO:0000256" key="16">
    <source>
        <dbReference type="ARBA" id="ARBA00036005"/>
    </source>
</evidence>
<reference evidence="26" key="1">
    <citation type="submission" date="2023-08" db="EMBL/GenBank/DDBJ databases">
        <title>Pelteobagrus vachellii genome.</title>
        <authorList>
            <person name="Liu H."/>
        </authorList>
    </citation>
    <scope>NUCLEOTIDE SEQUENCE</scope>
    <source>
        <strain evidence="26">PRFRI_2022a</strain>
        <tissue evidence="26">Muscle</tissue>
    </source>
</reference>
<evidence type="ECO:0000256" key="2">
    <source>
        <dbReference type="ARBA" id="ARBA00010370"/>
    </source>
</evidence>
<evidence type="ECO:0000256" key="14">
    <source>
        <dbReference type="ARBA" id="ARBA00023145"/>
    </source>
</evidence>
<keyword evidence="14" id="KW-0865">Zymogen</keyword>
<feature type="repeat" description="Hemopexin" evidence="23">
    <location>
        <begin position="280"/>
        <end position="329"/>
    </location>
</feature>
<dbReference type="InterPro" id="IPR006026">
    <property type="entry name" value="Peptidase_Metallo"/>
</dbReference>
<evidence type="ECO:0000256" key="7">
    <source>
        <dbReference type="ARBA" id="ARBA00022729"/>
    </source>
</evidence>
<dbReference type="InterPro" id="IPR033739">
    <property type="entry name" value="M10A_MMP"/>
</dbReference>
<dbReference type="Gene3D" id="3.40.390.10">
    <property type="entry name" value="Collagenase (Catalytic Domain)"/>
    <property type="match status" value="1"/>
</dbReference>
<dbReference type="GO" id="GO:0004222">
    <property type="term" value="F:metalloendopeptidase activity"/>
    <property type="evidence" value="ECO:0007669"/>
    <property type="project" value="UniProtKB-EC"/>
</dbReference>
<evidence type="ECO:0000256" key="6">
    <source>
        <dbReference type="ARBA" id="ARBA00022723"/>
    </source>
</evidence>
<feature type="binding site" evidence="20">
    <location>
        <position position="236"/>
    </location>
    <ligand>
        <name>Zn(2+)</name>
        <dbReference type="ChEBI" id="CHEBI:29105"/>
        <label>2</label>
        <note>catalytic</note>
    </ligand>
</feature>
<feature type="binding site" evidence="20">
    <location>
        <position position="193"/>
    </location>
    <ligand>
        <name>Ca(2+)</name>
        <dbReference type="ChEBI" id="CHEBI:29108"/>
        <label>2</label>
    </ligand>
</feature>
<dbReference type="InterPro" id="IPR000585">
    <property type="entry name" value="Hemopexin-like_dom"/>
</dbReference>
<evidence type="ECO:0000256" key="17">
    <source>
        <dbReference type="ARBA" id="ARBA00038924"/>
    </source>
</evidence>
<feature type="binding site" evidence="20">
    <location>
        <position position="200"/>
    </location>
    <ligand>
        <name>Ca(2+)</name>
        <dbReference type="ChEBI" id="CHEBI:29108"/>
        <label>1</label>
    </ligand>
</feature>
<feature type="domain" description="Peptidase metallopeptidase" evidence="25">
    <location>
        <begin position="104"/>
        <end position="264"/>
    </location>
</feature>
<dbReference type="SMART" id="SM00235">
    <property type="entry name" value="ZnMc"/>
    <property type="match status" value="1"/>
</dbReference>
<feature type="binding site" evidence="20">
    <location>
        <position position="191"/>
    </location>
    <ligand>
        <name>Ca(2+)</name>
        <dbReference type="ChEBI" id="CHEBI:29108"/>
        <label>2</label>
    </ligand>
</feature>
<evidence type="ECO:0000256" key="13">
    <source>
        <dbReference type="ARBA" id="ARBA00023105"/>
    </source>
</evidence>
<feature type="binding site" evidence="20">
    <location>
        <position position="197"/>
    </location>
    <ligand>
        <name>Ca(2+)</name>
        <dbReference type="ChEBI" id="CHEBI:29108"/>
        <label>3</label>
    </ligand>
</feature>
<keyword evidence="13" id="KW-0177">Collagen degradation</keyword>
<feature type="binding site" evidence="20">
    <location>
        <position position="336"/>
    </location>
    <ligand>
        <name>Ca(2+)</name>
        <dbReference type="ChEBI" id="CHEBI:29108"/>
        <label>5</label>
    </ligand>
</feature>
<evidence type="ECO:0000256" key="24">
    <source>
        <dbReference type="SAM" id="SignalP"/>
    </source>
</evidence>
<name>A0AA88LSD1_TACVA</name>
<feature type="disulfide bond" evidence="21">
    <location>
        <begin position="283"/>
        <end position="466"/>
    </location>
</feature>
<feature type="chain" id="PRO_5041707657" description="interstitial collagenase" evidence="24">
    <location>
        <begin position="20"/>
        <end position="466"/>
    </location>
</feature>
<feature type="binding site" evidence="19">
    <location>
        <position position="218"/>
    </location>
    <ligand>
        <name>Zn(2+)</name>
        <dbReference type="ChEBI" id="CHEBI:29105"/>
        <label>2</label>
        <note>catalytic</note>
    </ligand>
</feature>
<feature type="binding site" evidence="20">
    <location>
        <position position="174"/>
    </location>
    <ligand>
        <name>Ca(2+)</name>
        <dbReference type="ChEBI" id="CHEBI:29108"/>
        <label>3</label>
    </ligand>
</feature>
<evidence type="ECO:0000256" key="19">
    <source>
        <dbReference type="PIRSR" id="PIRSR001191-2"/>
    </source>
</evidence>
<dbReference type="InterPro" id="IPR036365">
    <property type="entry name" value="PGBD-like_sf"/>
</dbReference>
<dbReference type="InterPro" id="IPR021158">
    <property type="entry name" value="Pept_M10A_Zn_BS"/>
</dbReference>
<dbReference type="InterPro" id="IPR002477">
    <property type="entry name" value="Peptidoglycan-bd-like"/>
</dbReference>
<dbReference type="InterPro" id="IPR024079">
    <property type="entry name" value="MetalloPept_cat_dom_sf"/>
</dbReference>
<feature type="binding site" description="in inhibited form" evidence="20">
    <location>
        <position position="91"/>
    </location>
    <ligand>
        <name>Zn(2+)</name>
        <dbReference type="ChEBI" id="CHEBI:29105"/>
        <label>2</label>
        <note>catalytic</note>
    </ligand>
</feature>
<feature type="binding site" evidence="20">
    <location>
        <position position="167"/>
    </location>
    <ligand>
        <name>Zn(2+)</name>
        <dbReference type="ChEBI" id="CHEBI:29105"/>
        <label>1</label>
    </ligand>
</feature>
<dbReference type="Pfam" id="PF01471">
    <property type="entry name" value="PG_binding_1"/>
    <property type="match status" value="1"/>
</dbReference>
<comment type="subcellular location">
    <subcellularLocation>
        <location evidence="1">Secreted</location>
        <location evidence="1">Extracellular space</location>
        <location evidence="1">Extracellular matrix</location>
    </subcellularLocation>
</comment>
<dbReference type="Pfam" id="PF00045">
    <property type="entry name" value="Hemopexin"/>
    <property type="match status" value="2"/>
</dbReference>
<accession>A0AA88LSD1</accession>
<evidence type="ECO:0000256" key="21">
    <source>
        <dbReference type="PIRSR" id="PIRSR621190-3"/>
    </source>
</evidence>
<evidence type="ECO:0000256" key="18">
    <source>
        <dbReference type="PIRSR" id="PIRSR001191-1"/>
    </source>
</evidence>
<feature type="binding site" evidence="20">
    <location>
        <position position="169"/>
    </location>
    <ligand>
        <name>Zn(2+)</name>
        <dbReference type="ChEBI" id="CHEBI:29105"/>
        <label>1</label>
    </ligand>
</feature>
<dbReference type="CDD" id="cd00094">
    <property type="entry name" value="HX"/>
    <property type="match status" value="1"/>
</dbReference>
<dbReference type="CDD" id="cd04278">
    <property type="entry name" value="ZnMc_MMP"/>
    <property type="match status" value="1"/>
</dbReference>
<evidence type="ECO:0000256" key="4">
    <source>
        <dbReference type="ARBA" id="ARBA00022530"/>
    </source>
</evidence>
<sequence length="466" mass="53064">MKTYYQLCVLVGLVLRVHSGPVPQSIVKDDEEFAKNYLKRLYHMNEEKKTSFGRKASEMGLKLSQMQQFFGLKVTGILDDETMEMMKKPRCGVPDVAAYKSRAFTNKWSTNKLTYRIENYTPDMSVAEVDDSITRALQVWARVSSLKFTRIYSGVADIMISFVVRDHRDGSPFDGPNGILAHAFFPSPGIGGDAHFDDDETFTFKSSRGYNLFIVAAHEFGHSLGLDHSNVPGALMYPTYSYSNPDTFVLPRDDVNRIRALYGTSTVNPDKPDPVPPVTPNACDPNLVLDAVTTLRGEKLFFKDRFFWRVHPQLTDTEQYLIKFFWPQLPDNIDAAFEHTSADLVYIIKGQKVWALSGYDIVRSTNLRSFGLPASVTQIDAALYDQYSSKLLFFVGGSYYSYDMNRKVMDRGFPKLVTTSFPRVTNKVTAAFQEYGYYYIFSGPNVFQYNNGRLRNIVKSNHFLRC</sequence>
<feature type="short sequence motif" description="Cysteine switch" evidence="22">
    <location>
        <begin position="89"/>
        <end position="96"/>
    </location>
</feature>
<evidence type="ECO:0000259" key="25">
    <source>
        <dbReference type="SMART" id="SM00235"/>
    </source>
</evidence>
<evidence type="ECO:0000256" key="8">
    <source>
        <dbReference type="ARBA" id="ARBA00022737"/>
    </source>
</evidence>
<comment type="cofactor">
    <cofactor evidence="20">
        <name>Zn(2+)</name>
        <dbReference type="ChEBI" id="CHEBI:29105"/>
    </cofactor>
    <text evidence="20">Binds 2 Zn(2+) ions per subunit.</text>
</comment>
<feature type="binding site" evidence="20">
    <location>
        <position position="123"/>
    </location>
    <ligand>
        <name>Ca(2+)</name>
        <dbReference type="ChEBI" id="CHEBI:29108"/>
        <label>1</label>
    </ligand>
</feature>
<gene>
    <name evidence="26" type="ORF">Q7C36_019762</name>
</gene>
<comment type="caution">
    <text evidence="26">The sequence shown here is derived from an EMBL/GenBank/DDBJ whole genome shotgun (WGS) entry which is preliminary data.</text>
</comment>